<gene>
    <name evidence="1" type="ORF">VNI00_004637</name>
</gene>
<evidence type="ECO:0000313" key="2">
    <source>
        <dbReference type="Proteomes" id="UP001383192"/>
    </source>
</evidence>
<proteinExistence type="predicted"/>
<organism evidence="1 2">
    <name type="scientific">Paramarasmius palmivorus</name>
    <dbReference type="NCBI Taxonomy" id="297713"/>
    <lineage>
        <taxon>Eukaryota</taxon>
        <taxon>Fungi</taxon>
        <taxon>Dikarya</taxon>
        <taxon>Basidiomycota</taxon>
        <taxon>Agaricomycotina</taxon>
        <taxon>Agaricomycetes</taxon>
        <taxon>Agaricomycetidae</taxon>
        <taxon>Agaricales</taxon>
        <taxon>Marasmiineae</taxon>
        <taxon>Marasmiaceae</taxon>
        <taxon>Paramarasmius</taxon>
    </lineage>
</organism>
<accession>A0AAW0DFH8</accession>
<dbReference type="AlphaFoldDB" id="A0AAW0DFH8"/>
<protein>
    <submittedName>
        <fullName evidence="1">Uncharacterized protein</fullName>
    </submittedName>
</protein>
<sequence>MSKDDLRHWGVPELAPFIRSHRSVNSFSWPSYVYTVIREWQVARGFDPGTADFARSLGYPEFEILGSGKDEDFEIIDTSETKALEDAEWEVMS</sequence>
<dbReference type="EMBL" id="JAYKXP010000012">
    <property type="protein sequence ID" value="KAK7051658.1"/>
    <property type="molecule type" value="Genomic_DNA"/>
</dbReference>
<reference evidence="1 2" key="1">
    <citation type="submission" date="2024-01" db="EMBL/GenBank/DDBJ databases">
        <title>A draft genome for a cacao thread blight-causing isolate of Paramarasmius palmivorus.</title>
        <authorList>
            <person name="Baruah I.K."/>
            <person name="Bukari Y."/>
            <person name="Amoako-Attah I."/>
            <person name="Meinhardt L.W."/>
            <person name="Bailey B.A."/>
            <person name="Cohen S.P."/>
        </authorList>
    </citation>
    <scope>NUCLEOTIDE SEQUENCE [LARGE SCALE GENOMIC DNA]</scope>
    <source>
        <strain evidence="1 2">GH-12</strain>
    </source>
</reference>
<dbReference type="Proteomes" id="UP001383192">
    <property type="component" value="Unassembled WGS sequence"/>
</dbReference>
<keyword evidence="2" id="KW-1185">Reference proteome</keyword>
<name>A0AAW0DFH8_9AGAR</name>
<evidence type="ECO:0000313" key="1">
    <source>
        <dbReference type="EMBL" id="KAK7051658.1"/>
    </source>
</evidence>
<comment type="caution">
    <text evidence="1">The sequence shown here is derived from an EMBL/GenBank/DDBJ whole genome shotgun (WGS) entry which is preliminary data.</text>
</comment>